<feature type="compositionally biased region" description="Pro residues" evidence="1">
    <location>
        <begin position="54"/>
        <end position="65"/>
    </location>
</feature>
<name>A0A9W7L6L1_9STRA</name>
<dbReference type="Proteomes" id="UP001165082">
    <property type="component" value="Unassembled WGS sequence"/>
</dbReference>
<organism evidence="2 3">
    <name type="scientific">Triparma retinervis</name>
    <dbReference type="NCBI Taxonomy" id="2557542"/>
    <lineage>
        <taxon>Eukaryota</taxon>
        <taxon>Sar</taxon>
        <taxon>Stramenopiles</taxon>
        <taxon>Ochrophyta</taxon>
        <taxon>Bolidophyceae</taxon>
        <taxon>Parmales</taxon>
        <taxon>Triparmaceae</taxon>
        <taxon>Triparma</taxon>
    </lineage>
</organism>
<feature type="region of interest" description="Disordered" evidence="1">
    <location>
        <begin position="1"/>
        <end position="74"/>
    </location>
</feature>
<keyword evidence="3" id="KW-1185">Reference proteome</keyword>
<feature type="region of interest" description="Disordered" evidence="1">
    <location>
        <begin position="172"/>
        <end position="222"/>
    </location>
</feature>
<evidence type="ECO:0000256" key="1">
    <source>
        <dbReference type="SAM" id="MobiDB-lite"/>
    </source>
</evidence>
<comment type="caution">
    <text evidence="2">The sequence shown here is derived from an EMBL/GenBank/DDBJ whole genome shotgun (WGS) entry which is preliminary data.</text>
</comment>
<evidence type="ECO:0000313" key="3">
    <source>
        <dbReference type="Proteomes" id="UP001165082"/>
    </source>
</evidence>
<accession>A0A9W7L6L1</accession>
<sequence length="222" mass="23690">MGGPTNGAHLPGAINDPGDDDSQQPDRQAPHFGSPAHAFDASSTVASSPSFDPSAPPPFPAPSSPTPSATPLGYDVAHNEDEEYDLYDNSKVSSNKQLSAAYLQEDMKLYMDHSHNKLYKKLAKRGAIPGIIDLSTGKQAKRMRIAQVYHGDRDQVLKGLLETCKTGKFSARIEGEEESVLGPTPRPSARIEGEEESDLGTTPVLAPGSRGRRKATSAPPLS</sequence>
<gene>
    <name evidence="2" type="ORF">TrRE_jg7074</name>
</gene>
<proteinExistence type="predicted"/>
<protein>
    <submittedName>
        <fullName evidence="2">Uncharacterized protein</fullName>
    </submittedName>
</protein>
<dbReference type="AlphaFoldDB" id="A0A9W7L6L1"/>
<reference evidence="2" key="1">
    <citation type="submission" date="2022-07" db="EMBL/GenBank/DDBJ databases">
        <title>Genome analysis of Parmales, a sister group of diatoms, reveals the evolutionary specialization of diatoms from phago-mixotrophs to photoautotrophs.</title>
        <authorList>
            <person name="Ban H."/>
            <person name="Sato S."/>
            <person name="Yoshikawa S."/>
            <person name="Kazumasa Y."/>
            <person name="Nakamura Y."/>
            <person name="Ichinomiya M."/>
            <person name="Saitoh K."/>
            <person name="Sato N."/>
            <person name="Blanc-Mathieu R."/>
            <person name="Endo H."/>
            <person name="Kuwata A."/>
            <person name="Ogata H."/>
        </authorList>
    </citation>
    <scope>NUCLEOTIDE SEQUENCE</scope>
</reference>
<dbReference type="EMBL" id="BRXZ01007744">
    <property type="protein sequence ID" value="GMI33462.1"/>
    <property type="molecule type" value="Genomic_DNA"/>
</dbReference>
<evidence type="ECO:0000313" key="2">
    <source>
        <dbReference type="EMBL" id="GMI33462.1"/>
    </source>
</evidence>